<dbReference type="EMBL" id="ML210229">
    <property type="protein sequence ID" value="TFK22915.1"/>
    <property type="molecule type" value="Genomic_DNA"/>
</dbReference>
<keyword evidence="4" id="KW-1185">Reference proteome</keyword>
<gene>
    <name evidence="3" type="ORF">FA15DRAFT_496149</name>
</gene>
<proteinExistence type="predicted"/>
<feature type="region of interest" description="Disordered" evidence="1">
    <location>
        <begin position="248"/>
        <end position="361"/>
    </location>
</feature>
<feature type="transmembrane region" description="Helical" evidence="2">
    <location>
        <begin position="1170"/>
        <end position="1189"/>
    </location>
</feature>
<feature type="transmembrane region" description="Helical" evidence="2">
    <location>
        <begin position="1142"/>
        <end position="1164"/>
    </location>
</feature>
<protein>
    <submittedName>
        <fullName evidence="3">Uncharacterized protein</fullName>
    </submittedName>
</protein>
<feature type="region of interest" description="Disordered" evidence="1">
    <location>
        <begin position="397"/>
        <end position="439"/>
    </location>
</feature>
<feature type="transmembrane region" description="Helical" evidence="2">
    <location>
        <begin position="637"/>
        <end position="665"/>
    </location>
</feature>
<sequence length="1601" mass="169514">MVTVGWLFRRFRGGKPHDMEPVDRSLLVKLVLGNIPAFLSYALSPSGNANFKTLKDKARGTLRAQYARPIDSGSSSARTRKPAATPTLAITPTPTVAPALRGRLQAAAAKVQLTLSASPVSLGLPIAPMPIPIPLASHYPIHPAIGQTLPYTFSDTPALGLFSIFTIFTIALVAASVALGVAILTTLVDILSQVYIYSCAGLKDVLGQIAFPTDTRPPTVYTDVQELLDILISHPQISPHDLSLVYSDPTIYTPQSDAPDGGSRSTSRTNGGRSNANASGSSNSGSSNISIDSGYGSSANTQGGRGRDDDGDEDKRKPTGSGRAPDYVPDPVDRKRKGKKPRKGGKQQAAPAVPPNAINGIVDLTRTPGLSSPLSPVPFTPGTAIFSFRTLANALGDSDAEDESTDGSERFGREISPIRFLTPGPESPSLRPSVYSSRRQEYRVENRPVVPSSSAPTTTIPTIIISADNSLVQEQPQTSLTPLNEEPVPPSGGIAPAPTRAVEAGPTWFDEQRVGGGPREPPSSSSLASTEQGPHGPSRLNPNRLVVPTGNTRRRRVGGNPIVTVDVHVKEEEEEDVPLWPAAAGGGGPPVPGDGGGGSGGGGPPGGDPTPSSPHVEPVDNPNGNVSTNSFISSHPILFGLLGLLVVGALASWGVSFGVLGVYTVRFGVSDGMKEMVEEVCRGMENVWVRRSGVLAVIVEHLGSICNYVFASLAPLQVLLADYLGLDIRQLQRYGIGLRYFLVDVGLDGVVDTAVPIVERLGMAFAADVGVSAMNRIIRGVSRSLNHLVDRISIHDTHEGPAAAITDVGRHSFRQLDRVVTSLKAAVTAGSLVLASVLACCSGMVDVWGGEGAVSKKHSAFVNNSGGGIVWDGHSSPPPETYNLYAETVPATFELAGGVYVSEKVKGYAKATRDAPLGRGTRARPTIDWHKNFARLRSASDATAKSASTGDVGTPAIALDMVRATAAPYAVDGFDYGVVEDSIFKVSKVTTDNAPSIAQKTQASSDASSPPEDTGLDTVLVYDPLDASFTWSYKGSILHDHDSVSLFSQLVSYVFGVPHDFSVNLTFRTIAFPSFWRAFSISCSGVPPEITQGVGGREKYLGQDWRIFYRYKPFWWLGVWEAVLALAWNMGKRLVMGAGIRVIDYLVQVGIATYHHSFFIWLAVKAVKTIYLVVWPTAKLAAVAVATVAKPQLRHEQGLVNTLSTILFGVPWLVKLLFDYTVFAFLKRTVALAELAYRLLADWEWWIDTKVLGYFVFGLVCLLAFVVLVFKFPPEDEITMEDLEDSYDVEDPLGDSDSEGYGDDDDSTASFGRVASYSPSAEATSTLGSSLAGTGGVDTEWRGESGGAKEGGEMDVDVDAVVHRGEAVDGFEGFVVADAPAAPATASAAGTDAATTGIHASCEEAFAEVSLGTDVPEIWVYIEEEGGSDGFMADDALAATAAGTDADADITGAYASCEEAFAEVLLGTDVPETWVYMEEEGGSEGSVGDDALAATATGADIDIAGVHASREEAVAEVLLGSGAAEGLVQDTPGGAGTGASEQMIGRMLLAMQERLCAHIDEKLTAGLYMQTLQVQSQFKMLEETHSRSVRSRLFLRKLGHF</sequence>
<feature type="region of interest" description="Disordered" evidence="1">
    <location>
        <begin position="1281"/>
        <end position="1306"/>
    </location>
</feature>
<feature type="region of interest" description="Disordered" evidence="1">
    <location>
        <begin position="1324"/>
        <end position="1354"/>
    </location>
</feature>
<accession>A0A5C3KRU1</accession>
<evidence type="ECO:0000313" key="3">
    <source>
        <dbReference type="EMBL" id="TFK22915.1"/>
    </source>
</evidence>
<feature type="region of interest" description="Disordered" evidence="1">
    <location>
        <begin position="474"/>
        <end position="627"/>
    </location>
</feature>
<feature type="compositionally biased region" description="Basic residues" evidence="1">
    <location>
        <begin position="334"/>
        <end position="345"/>
    </location>
</feature>
<name>A0A5C3KRU1_COPMA</name>
<feature type="transmembrane region" description="Helical" evidence="2">
    <location>
        <begin position="159"/>
        <end position="184"/>
    </location>
</feature>
<keyword evidence="2" id="KW-1133">Transmembrane helix</keyword>
<evidence type="ECO:0000256" key="1">
    <source>
        <dbReference type="SAM" id="MobiDB-lite"/>
    </source>
</evidence>
<evidence type="ECO:0000256" key="2">
    <source>
        <dbReference type="SAM" id="Phobius"/>
    </source>
</evidence>
<evidence type="ECO:0000313" key="4">
    <source>
        <dbReference type="Proteomes" id="UP000307440"/>
    </source>
</evidence>
<feature type="compositionally biased region" description="Basic and acidic residues" evidence="1">
    <location>
        <begin position="305"/>
        <end position="317"/>
    </location>
</feature>
<feature type="transmembrane region" description="Helical" evidence="2">
    <location>
        <begin position="1198"/>
        <end position="1218"/>
    </location>
</feature>
<keyword evidence="2" id="KW-0472">Membrane</keyword>
<organism evidence="3 4">
    <name type="scientific">Coprinopsis marcescibilis</name>
    <name type="common">Agaric fungus</name>
    <name type="synonym">Psathyrella marcescibilis</name>
    <dbReference type="NCBI Taxonomy" id="230819"/>
    <lineage>
        <taxon>Eukaryota</taxon>
        <taxon>Fungi</taxon>
        <taxon>Dikarya</taxon>
        <taxon>Basidiomycota</taxon>
        <taxon>Agaricomycotina</taxon>
        <taxon>Agaricomycetes</taxon>
        <taxon>Agaricomycetidae</taxon>
        <taxon>Agaricales</taxon>
        <taxon>Agaricineae</taxon>
        <taxon>Psathyrellaceae</taxon>
        <taxon>Coprinopsis</taxon>
    </lineage>
</organism>
<feature type="compositionally biased region" description="Low complexity" evidence="1">
    <location>
        <begin position="261"/>
        <end position="298"/>
    </location>
</feature>
<reference evidence="3 4" key="1">
    <citation type="journal article" date="2019" name="Nat. Ecol. Evol.">
        <title>Megaphylogeny resolves global patterns of mushroom evolution.</title>
        <authorList>
            <person name="Varga T."/>
            <person name="Krizsan K."/>
            <person name="Foldi C."/>
            <person name="Dima B."/>
            <person name="Sanchez-Garcia M."/>
            <person name="Sanchez-Ramirez S."/>
            <person name="Szollosi G.J."/>
            <person name="Szarkandi J.G."/>
            <person name="Papp V."/>
            <person name="Albert L."/>
            <person name="Andreopoulos W."/>
            <person name="Angelini C."/>
            <person name="Antonin V."/>
            <person name="Barry K.W."/>
            <person name="Bougher N.L."/>
            <person name="Buchanan P."/>
            <person name="Buyck B."/>
            <person name="Bense V."/>
            <person name="Catcheside P."/>
            <person name="Chovatia M."/>
            <person name="Cooper J."/>
            <person name="Damon W."/>
            <person name="Desjardin D."/>
            <person name="Finy P."/>
            <person name="Geml J."/>
            <person name="Haridas S."/>
            <person name="Hughes K."/>
            <person name="Justo A."/>
            <person name="Karasinski D."/>
            <person name="Kautmanova I."/>
            <person name="Kiss B."/>
            <person name="Kocsube S."/>
            <person name="Kotiranta H."/>
            <person name="LaButti K.M."/>
            <person name="Lechner B.E."/>
            <person name="Liimatainen K."/>
            <person name="Lipzen A."/>
            <person name="Lukacs Z."/>
            <person name="Mihaltcheva S."/>
            <person name="Morgado L.N."/>
            <person name="Niskanen T."/>
            <person name="Noordeloos M.E."/>
            <person name="Ohm R.A."/>
            <person name="Ortiz-Santana B."/>
            <person name="Ovrebo C."/>
            <person name="Racz N."/>
            <person name="Riley R."/>
            <person name="Savchenko A."/>
            <person name="Shiryaev A."/>
            <person name="Soop K."/>
            <person name="Spirin V."/>
            <person name="Szebenyi C."/>
            <person name="Tomsovsky M."/>
            <person name="Tulloss R.E."/>
            <person name="Uehling J."/>
            <person name="Grigoriev I.V."/>
            <person name="Vagvolgyi C."/>
            <person name="Papp T."/>
            <person name="Martin F.M."/>
            <person name="Miettinen O."/>
            <person name="Hibbett D.S."/>
            <person name="Nagy L.G."/>
        </authorList>
    </citation>
    <scope>NUCLEOTIDE SEQUENCE [LARGE SCALE GENOMIC DNA]</scope>
    <source>
        <strain evidence="3 4">CBS 121175</strain>
    </source>
</reference>
<feature type="compositionally biased region" description="Gly residues" evidence="1">
    <location>
        <begin position="584"/>
        <end position="605"/>
    </location>
</feature>
<dbReference type="Proteomes" id="UP000307440">
    <property type="component" value="Unassembled WGS sequence"/>
</dbReference>
<feature type="transmembrane region" description="Helical" evidence="2">
    <location>
        <begin position="1251"/>
        <end position="1270"/>
    </location>
</feature>
<keyword evidence="2" id="KW-0812">Transmembrane</keyword>